<accession>A0A8X6NU41</accession>
<organism evidence="5 6">
    <name type="scientific">Nephila pilipes</name>
    <name type="common">Giant wood spider</name>
    <name type="synonym">Nephila maculata</name>
    <dbReference type="NCBI Taxonomy" id="299642"/>
    <lineage>
        <taxon>Eukaryota</taxon>
        <taxon>Metazoa</taxon>
        <taxon>Ecdysozoa</taxon>
        <taxon>Arthropoda</taxon>
        <taxon>Chelicerata</taxon>
        <taxon>Arachnida</taxon>
        <taxon>Araneae</taxon>
        <taxon>Araneomorphae</taxon>
        <taxon>Entelegynae</taxon>
        <taxon>Araneoidea</taxon>
        <taxon>Nephilidae</taxon>
        <taxon>Nephila</taxon>
    </lineage>
</organism>
<evidence type="ECO:0000313" key="6">
    <source>
        <dbReference type="Proteomes" id="UP000887013"/>
    </source>
</evidence>
<proteinExistence type="inferred from homology"/>
<comment type="similarity">
    <text evidence="2">Belongs to the CNRIP family.</text>
</comment>
<dbReference type="Pfam" id="PF15043">
    <property type="entry name" value="CNRIP1"/>
    <property type="match status" value="1"/>
</dbReference>
<gene>
    <name evidence="5" type="primary">AVEN_234207_1</name>
    <name evidence="5" type="ORF">NPIL_620702</name>
</gene>
<protein>
    <recommendedName>
        <fullName evidence="3">CB1 cannabinoid receptor-interacting protein 1</fullName>
    </recommendedName>
</protein>
<dbReference type="OrthoDB" id="5920443at2759"/>
<dbReference type="EMBL" id="BMAW01107953">
    <property type="protein sequence ID" value="GFT31608.1"/>
    <property type="molecule type" value="Genomic_DNA"/>
</dbReference>
<dbReference type="PANTHER" id="PTHR31952">
    <property type="entry name" value="CB1 CANNABINOID RECEPTOR-INTERACTING PROTEIN 1"/>
    <property type="match status" value="1"/>
</dbReference>
<evidence type="ECO:0000313" key="5">
    <source>
        <dbReference type="EMBL" id="GFT31608.1"/>
    </source>
</evidence>
<comment type="caution">
    <text evidence="5">The sequence shown here is derived from an EMBL/GenBank/DDBJ whole genome shotgun (WGS) entry which is preliminary data.</text>
</comment>
<dbReference type="GO" id="GO:0031718">
    <property type="term" value="F:type 1 cannabinoid receptor binding"/>
    <property type="evidence" value="ECO:0007669"/>
    <property type="project" value="TreeGrafter"/>
</dbReference>
<dbReference type="GO" id="GO:0005886">
    <property type="term" value="C:plasma membrane"/>
    <property type="evidence" value="ECO:0007669"/>
    <property type="project" value="TreeGrafter"/>
</dbReference>
<sequence length="161" mass="18816">MSEKETQFQVTLGIKRDDGNAMVFYKVDGQRFENDNTIKMKVQTPYKFLLTIRPPQKIKIASAKGEELKMSSEEMSAEFSKYCYQWANNNIPITKKNRRLSFPLLLEIHNLGILELPLQLKFYQANDTTHSAWGKSLHHIEFDCVYKSGRSFVEILKTVYR</sequence>
<evidence type="ECO:0000256" key="2">
    <source>
        <dbReference type="ARBA" id="ARBA00007288"/>
    </source>
</evidence>
<name>A0A8X6NU41_NEPPI</name>
<evidence type="ECO:0000256" key="1">
    <source>
        <dbReference type="ARBA" id="ARBA00003884"/>
    </source>
</evidence>
<comment type="subunit">
    <text evidence="4">Interacts with the cannabinoid receptor CNR1 (via C-terminus). Does not interact with cannabinoid receptor CNR2.</text>
</comment>
<evidence type="ECO:0000256" key="3">
    <source>
        <dbReference type="ARBA" id="ARBA00015651"/>
    </source>
</evidence>
<reference evidence="5" key="1">
    <citation type="submission" date="2020-08" db="EMBL/GenBank/DDBJ databases">
        <title>Multicomponent nature underlies the extraordinary mechanical properties of spider dragline silk.</title>
        <authorList>
            <person name="Kono N."/>
            <person name="Nakamura H."/>
            <person name="Mori M."/>
            <person name="Yoshida Y."/>
            <person name="Ohtoshi R."/>
            <person name="Malay A.D."/>
            <person name="Moran D.A.P."/>
            <person name="Tomita M."/>
            <person name="Numata K."/>
            <person name="Arakawa K."/>
        </authorList>
    </citation>
    <scope>NUCLEOTIDE SEQUENCE</scope>
</reference>
<keyword evidence="6" id="KW-1185">Reference proteome</keyword>
<comment type="function">
    <text evidence="1">Suppresses cannabinoid receptor CNR1-mediated tonic inhibition of voltage-gated calcium channels.</text>
</comment>
<dbReference type="Proteomes" id="UP000887013">
    <property type="component" value="Unassembled WGS sequence"/>
</dbReference>
<dbReference type="InterPro" id="IPR029204">
    <property type="entry name" value="CNRIP1"/>
</dbReference>
<dbReference type="PANTHER" id="PTHR31952:SF1">
    <property type="entry name" value="CB1 CANNABINOID RECEPTOR-INTERACTING PROTEIN 1"/>
    <property type="match status" value="1"/>
</dbReference>
<dbReference type="AlphaFoldDB" id="A0A8X6NU41"/>
<evidence type="ECO:0000256" key="4">
    <source>
        <dbReference type="ARBA" id="ARBA00026030"/>
    </source>
</evidence>